<feature type="domain" description="Major facilitator superfamily (MFS) profile" evidence="6">
    <location>
        <begin position="93"/>
        <end position="516"/>
    </location>
</feature>
<feature type="transmembrane region" description="Helical" evidence="5">
    <location>
        <begin position="492"/>
        <end position="511"/>
    </location>
</feature>
<dbReference type="SUPFAM" id="SSF103473">
    <property type="entry name" value="MFS general substrate transporter"/>
    <property type="match status" value="1"/>
</dbReference>
<dbReference type="PANTHER" id="PTHR24064">
    <property type="entry name" value="SOLUTE CARRIER FAMILY 22 MEMBER"/>
    <property type="match status" value="1"/>
</dbReference>
<dbReference type="InterPro" id="IPR020846">
    <property type="entry name" value="MFS_dom"/>
</dbReference>
<evidence type="ECO:0000313" key="8">
    <source>
        <dbReference type="RefSeq" id="XP_013791110.1"/>
    </source>
</evidence>
<dbReference type="InterPro" id="IPR036259">
    <property type="entry name" value="MFS_trans_sf"/>
</dbReference>
<dbReference type="Gene3D" id="1.20.1250.20">
    <property type="entry name" value="MFS general substrate transporter like domains"/>
    <property type="match status" value="1"/>
</dbReference>
<evidence type="ECO:0000256" key="3">
    <source>
        <dbReference type="ARBA" id="ARBA00022989"/>
    </source>
</evidence>
<evidence type="ECO:0000259" key="6">
    <source>
        <dbReference type="PROSITE" id="PS50850"/>
    </source>
</evidence>
<evidence type="ECO:0000256" key="2">
    <source>
        <dbReference type="ARBA" id="ARBA00022692"/>
    </source>
</evidence>
<proteinExistence type="predicted"/>
<feature type="transmembrane region" description="Helical" evidence="5">
    <location>
        <begin position="15"/>
        <end position="37"/>
    </location>
</feature>
<dbReference type="Proteomes" id="UP000694941">
    <property type="component" value="Unplaced"/>
</dbReference>
<feature type="transmembrane region" description="Helical" evidence="5">
    <location>
        <begin position="465"/>
        <end position="486"/>
    </location>
</feature>
<dbReference type="RefSeq" id="XP_013791110.1">
    <property type="nucleotide sequence ID" value="XM_013935656.2"/>
</dbReference>
<dbReference type="InterPro" id="IPR005829">
    <property type="entry name" value="Sugar_transporter_CS"/>
</dbReference>
<dbReference type="InterPro" id="IPR005828">
    <property type="entry name" value="MFS_sugar_transport-like"/>
</dbReference>
<feature type="transmembrane region" description="Helical" evidence="5">
    <location>
        <begin position="429"/>
        <end position="453"/>
    </location>
</feature>
<reference evidence="8" key="1">
    <citation type="submission" date="2025-08" db="UniProtKB">
        <authorList>
            <consortium name="RefSeq"/>
        </authorList>
    </citation>
    <scope>IDENTIFICATION</scope>
    <source>
        <tissue evidence="8">Muscle</tissue>
    </source>
</reference>
<gene>
    <name evidence="8" type="primary">LOC106474956</name>
</gene>
<keyword evidence="4 5" id="KW-0472">Membrane</keyword>
<feature type="transmembrane region" description="Helical" evidence="5">
    <location>
        <begin position="255"/>
        <end position="276"/>
    </location>
</feature>
<feature type="transmembrane region" description="Helical" evidence="5">
    <location>
        <begin position="375"/>
        <end position="396"/>
    </location>
</feature>
<evidence type="ECO:0000256" key="1">
    <source>
        <dbReference type="ARBA" id="ARBA00004141"/>
    </source>
</evidence>
<feature type="transmembrane region" description="Helical" evidence="5">
    <location>
        <begin position="346"/>
        <end position="363"/>
    </location>
</feature>
<feature type="transmembrane region" description="Helical" evidence="5">
    <location>
        <begin position="403"/>
        <end position="423"/>
    </location>
</feature>
<dbReference type="PROSITE" id="PS50850">
    <property type="entry name" value="MFS"/>
    <property type="match status" value="1"/>
</dbReference>
<evidence type="ECO:0000256" key="5">
    <source>
        <dbReference type="SAM" id="Phobius"/>
    </source>
</evidence>
<keyword evidence="2 5" id="KW-0812">Transmembrane</keyword>
<dbReference type="GeneID" id="106474956"/>
<dbReference type="Pfam" id="PF00083">
    <property type="entry name" value="Sugar_tr"/>
    <property type="match status" value="1"/>
</dbReference>
<comment type="subcellular location">
    <subcellularLocation>
        <location evidence="1">Membrane</location>
        <topology evidence="1">Multi-pass membrane protein</topology>
    </subcellularLocation>
</comment>
<protein>
    <submittedName>
        <fullName evidence="8">Carcinine transporter-like</fullName>
    </submittedName>
</protein>
<feature type="transmembrane region" description="Helical" evidence="5">
    <location>
        <begin position="229"/>
        <end position="249"/>
    </location>
</feature>
<keyword evidence="3 5" id="KW-1133">Transmembrane helix</keyword>
<accession>A0ABM1BYJ2</accession>
<name>A0ABM1BYJ2_LIMPO</name>
<feature type="transmembrane region" description="Helical" evidence="5">
    <location>
        <begin position="143"/>
        <end position="163"/>
    </location>
</feature>
<evidence type="ECO:0000256" key="4">
    <source>
        <dbReference type="ARBA" id="ARBA00023136"/>
    </source>
</evidence>
<feature type="transmembrane region" description="Helical" evidence="5">
    <location>
        <begin position="175"/>
        <end position="208"/>
    </location>
</feature>
<keyword evidence="7" id="KW-1185">Reference proteome</keyword>
<organism evidence="7 8">
    <name type="scientific">Limulus polyphemus</name>
    <name type="common">Atlantic horseshoe crab</name>
    <dbReference type="NCBI Taxonomy" id="6850"/>
    <lineage>
        <taxon>Eukaryota</taxon>
        <taxon>Metazoa</taxon>
        <taxon>Ecdysozoa</taxon>
        <taxon>Arthropoda</taxon>
        <taxon>Chelicerata</taxon>
        <taxon>Merostomata</taxon>
        <taxon>Xiphosura</taxon>
        <taxon>Limulidae</taxon>
        <taxon>Limulus</taxon>
    </lineage>
</organism>
<sequence length="562" mass="63752">MDFNETLKQVGDFGIYQKLLCVFLIFSSAALSALVYFTQFFIIMVPKHWCYIEQPFNLNFTEEEWKNFTLPKGSGSKLDYDQCKQYNINITEIQQNISMGYPLVLEDLEIVHCQKGWKYDFSSLYPTLATELNWVCEDDRLPYLAQTLFYMGTSVGSIVFGFISDRFGRRPSIIASYVIAFLAGISSSFSTSFGVFAALRFFVGACIIPLSEDPYILGLEYIGVEKRTLVIVCWTTGYVVFSVIYPWIAYVVRDWQLLNIITILPLVLIIPLGKWIPESASWLMTRGRKKEALLMLKTVARVNGNQFPDDILTDLEAEKDGGGADMNEAHLTALDLFRTPHLRRHSLIMAVVWFITYCCYHTNTQNTSNLGTDIYQSFTYGALVEIPATLLMFFGIDWLGRRWPMVVATSVAGACGLLIMCVPEGSSQVFLGLALIMRVTLTTEYIIIIQYAAEIYPTALRGRGLAFLRAMGTFGLYLSPTIVYLALENPSLPLLVSGMMMVVVALLTLFLPETLNQNLPHTLEEGEQFGKDQRVWDCPCLTHKKHKQEYSHQEVEEPLQYL</sequence>
<evidence type="ECO:0000313" key="7">
    <source>
        <dbReference type="Proteomes" id="UP000694941"/>
    </source>
</evidence>
<dbReference type="PROSITE" id="PS00216">
    <property type="entry name" value="SUGAR_TRANSPORT_1"/>
    <property type="match status" value="1"/>
</dbReference>